<dbReference type="GO" id="GO:0016020">
    <property type="term" value="C:membrane"/>
    <property type="evidence" value="ECO:0007669"/>
    <property type="project" value="UniProtKB-SubCell"/>
</dbReference>
<keyword evidence="4" id="KW-0862">Zinc</keyword>
<comment type="subcellular location">
    <subcellularLocation>
        <location evidence="1">Membrane</location>
        <topology evidence="1">Peripheral membrane protein</topology>
    </subcellularLocation>
</comment>
<evidence type="ECO:0000256" key="1">
    <source>
        <dbReference type="ARBA" id="ARBA00004170"/>
    </source>
</evidence>
<dbReference type="PROSITE" id="PS51837">
    <property type="entry name" value="LITAF"/>
    <property type="match status" value="1"/>
</dbReference>
<evidence type="ECO:0000256" key="4">
    <source>
        <dbReference type="ARBA" id="ARBA00022833"/>
    </source>
</evidence>
<evidence type="ECO:0000313" key="8">
    <source>
        <dbReference type="EMBL" id="KIZ03065.1"/>
    </source>
</evidence>
<dbReference type="STRING" id="145388.A0A0D2MJ75"/>
<dbReference type="GeneID" id="25737775"/>
<feature type="compositionally biased region" description="Low complexity" evidence="6">
    <location>
        <begin position="86"/>
        <end position="96"/>
    </location>
</feature>
<evidence type="ECO:0000256" key="3">
    <source>
        <dbReference type="ARBA" id="ARBA00022723"/>
    </source>
</evidence>
<evidence type="ECO:0000256" key="6">
    <source>
        <dbReference type="SAM" id="MobiDB-lite"/>
    </source>
</evidence>
<organism evidence="8 9">
    <name type="scientific">Monoraphidium neglectum</name>
    <dbReference type="NCBI Taxonomy" id="145388"/>
    <lineage>
        <taxon>Eukaryota</taxon>
        <taxon>Viridiplantae</taxon>
        <taxon>Chlorophyta</taxon>
        <taxon>core chlorophytes</taxon>
        <taxon>Chlorophyceae</taxon>
        <taxon>CS clade</taxon>
        <taxon>Sphaeropleales</taxon>
        <taxon>Selenastraceae</taxon>
        <taxon>Monoraphidium</taxon>
    </lineage>
</organism>
<dbReference type="KEGG" id="mng:MNEG_4898"/>
<feature type="region of interest" description="Disordered" evidence="6">
    <location>
        <begin position="1"/>
        <end position="32"/>
    </location>
</feature>
<dbReference type="GO" id="GO:0008270">
    <property type="term" value="F:zinc ion binding"/>
    <property type="evidence" value="ECO:0007669"/>
    <property type="project" value="TreeGrafter"/>
</dbReference>
<dbReference type="Proteomes" id="UP000054498">
    <property type="component" value="Unassembled WGS sequence"/>
</dbReference>
<name>A0A0D2MJ75_9CHLO</name>
<keyword evidence="5" id="KW-0472">Membrane</keyword>
<dbReference type="AlphaFoldDB" id="A0A0D2MJ75"/>
<dbReference type="RefSeq" id="XP_013902084.1">
    <property type="nucleotide sequence ID" value="XM_014046630.1"/>
</dbReference>
<reference evidence="8 9" key="1">
    <citation type="journal article" date="2013" name="BMC Genomics">
        <title>Reconstruction of the lipid metabolism for the microalga Monoraphidium neglectum from its genome sequence reveals characteristics suitable for biofuel production.</title>
        <authorList>
            <person name="Bogen C."/>
            <person name="Al-Dilaimi A."/>
            <person name="Albersmeier A."/>
            <person name="Wichmann J."/>
            <person name="Grundmann M."/>
            <person name="Rupp O."/>
            <person name="Lauersen K.J."/>
            <person name="Blifernez-Klassen O."/>
            <person name="Kalinowski J."/>
            <person name="Goesmann A."/>
            <person name="Mussgnug J.H."/>
            <person name="Kruse O."/>
        </authorList>
    </citation>
    <scope>NUCLEOTIDE SEQUENCE [LARGE SCALE GENOMIC DNA]</scope>
    <source>
        <strain evidence="8 9">SAG 48.87</strain>
    </source>
</reference>
<keyword evidence="9" id="KW-1185">Reference proteome</keyword>
<dbReference type="OrthoDB" id="5599753at2759"/>
<keyword evidence="3" id="KW-0479">Metal-binding</keyword>
<proteinExistence type="inferred from homology"/>
<dbReference type="PANTHER" id="PTHR23292:SF6">
    <property type="entry name" value="FI16602P1-RELATED"/>
    <property type="match status" value="1"/>
</dbReference>
<feature type="region of interest" description="Disordered" evidence="6">
    <location>
        <begin position="72"/>
        <end position="107"/>
    </location>
</feature>
<dbReference type="EMBL" id="KK100922">
    <property type="protein sequence ID" value="KIZ03065.1"/>
    <property type="molecule type" value="Genomic_DNA"/>
</dbReference>
<evidence type="ECO:0000256" key="5">
    <source>
        <dbReference type="ARBA" id="ARBA00023136"/>
    </source>
</evidence>
<dbReference type="PANTHER" id="PTHR23292">
    <property type="entry name" value="LIPOPOLYSACCHARIDE-INDUCED TUMOR NECROSIS FACTOR-ALPHA FACTOR"/>
    <property type="match status" value="1"/>
</dbReference>
<sequence>MGAGPLQQPLLAGDPPATTPTAPPLSPEQPSLVIRQTAYAAASAPPSAGTAVGYPPYEAQLRDAAAGGAYPSVYSIGSTPPPPPQHYQQQQQQQQQQHHHQHQPAHAPYAPPVVERTIFYEGPVIQRVSAAPVLQICPACGHTGPTRVRRERGCCTWLQCFGLCWLFCPLFWLPCCLDCSRDRPHNALLTAVAMAAAANWASAAAVDRP</sequence>
<feature type="domain" description="LITAF" evidence="7">
    <location>
        <begin position="116"/>
        <end position="199"/>
    </location>
</feature>
<dbReference type="InterPro" id="IPR037519">
    <property type="entry name" value="LITAF_fam"/>
</dbReference>
<evidence type="ECO:0000313" key="9">
    <source>
        <dbReference type="Proteomes" id="UP000054498"/>
    </source>
</evidence>
<gene>
    <name evidence="8" type="ORF">MNEG_4898</name>
</gene>
<protein>
    <recommendedName>
        <fullName evidence="7">LITAF domain-containing protein</fullName>
    </recommendedName>
</protein>
<dbReference type="InterPro" id="IPR006629">
    <property type="entry name" value="LITAF"/>
</dbReference>
<dbReference type="SMART" id="SM00714">
    <property type="entry name" value="LITAF"/>
    <property type="match status" value="1"/>
</dbReference>
<dbReference type="Pfam" id="PF10601">
    <property type="entry name" value="zf-LITAF-like"/>
    <property type="match status" value="1"/>
</dbReference>
<evidence type="ECO:0000256" key="2">
    <source>
        <dbReference type="ARBA" id="ARBA00005975"/>
    </source>
</evidence>
<comment type="similarity">
    <text evidence="2">Belongs to the CDIP1/LITAF family.</text>
</comment>
<accession>A0A0D2MJ75</accession>
<feature type="compositionally biased region" description="Pro residues" evidence="6">
    <location>
        <begin position="17"/>
        <end position="27"/>
    </location>
</feature>
<evidence type="ECO:0000259" key="7">
    <source>
        <dbReference type="PROSITE" id="PS51837"/>
    </source>
</evidence>